<dbReference type="GO" id="GO:0004674">
    <property type="term" value="F:protein serine/threonine kinase activity"/>
    <property type="evidence" value="ECO:0007669"/>
    <property type="project" value="UniProtKB-KW"/>
</dbReference>
<feature type="region of interest" description="Disordered" evidence="7">
    <location>
        <begin position="404"/>
        <end position="472"/>
    </location>
</feature>
<dbReference type="SUPFAM" id="SSF56112">
    <property type="entry name" value="Protein kinase-like (PK-like)"/>
    <property type="match status" value="1"/>
</dbReference>
<dbReference type="PANTHER" id="PTHR22974:SF21">
    <property type="entry name" value="DUAL SPECIFICITY PROTEIN KINASE TTK"/>
    <property type="match status" value="1"/>
</dbReference>
<dbReference type="InterPro" id="IPR000719">
    <property type="entry name" value="Prot_kinase_dom"/>
</dbReference>
<sequence length="849" mass="95552">MDDKEGYGENEPDDCDSPSDRWSFASNCDKFMSIKFKSRLGRRRLGENPLNSNRGLKSSIRSWQINAPIQSIENYQTPSLTHPQSQHKQDNVLDNSYQMLGIQSNKPKDDICSISERLTDQKKSSLQKYLTGASPFRSLDNLQLNSESDHLSKNNHKYFPTKNDMDISYINNSFTSLNKNVPMNSSVKQDVTNNSSSSDLGNDSFVTAHINVSQPVDAQEKPSGFDCIAIKTPGKQLASFKIMNSPIDPLAGIFPDDVDSVKADETPKRQTENGDLNGQKLSSLTINNVKEQELSTKNKGIEGYRSNSFKEIPNQITQIKTDTCTDEKKPVHNGDYVFKRPNSLFNECMSKIPTEQKQENCFKSNPSIFQQERKMPIYGQSASDMSNKDLLKIKSNTEIDSKIQSVSRELTDNQSKTERNGPKTLERSNSHYDSSNPNHAKPQYCYQNSTNGSNHASFPDANTPHKLDFPYQRFNSTPKTVVSTNMNNTNEATVIHQTQEVQKPAIQQTSTPYHAMLSQINKTKKETKEDIYINNIPYRVLTLLGKGGSSKVYQVLGPNSNLLAIKCVNLATAEEFIAKGYLNEIELLSKLQGCPSVIRMFDHEFVQVSKMLYVVMEIGDIDFSKLIKNINETKKVSMPMIFYYWTEILHAVKAIHEQGIIHSDLKPANFLLVNGRLKLIDFGIASSLQGDMTSVLKDVTTGTFNYISPEAITTSGEGAGYKITYKSDIWSLGCILYNLLYGRTPFSHLTQAWAKLQAIADPNIKISYPKLPTEPPLTLMLSLRLCLLKDPKARPTASDLLQISEYSPFSEKSLGKYIRQSMSEHLMQVLPNLSKTISEMVHLIEEDRT</sequence>
<dbReference type="PROSITE" id="PS50011">
    <property type="entry name" value="PROTEIN_KINASE_DOM"/>
    <property type="match status" value="1"/>
</dbReference>
<dbReference type="GO" id="GO:0034501">
    <property type="term" value="P:protein localization to kinetochore"/>
    <property type="evidence" value="ECO:0007669"/>
    <property type="project" value="TreeGrafter"/>
</dbReference>
<dbReference type="Proteomes" id="UP000494040">
    <property type="component" value="Unassembled WGS sequence"/>
</dbReference>
<evidence type="ECO:0000256" key="7">
    <source>
        <dbReference type="SAM" id="MobiDB-lite"/>
    </source>
</evidence>
<dbReference type="FunFam" id="3.30.200.20:FF:000131">
    <property type="entry name" value="Dual specificity protein kinase TTK"/>
    <property type="match status" value="1"/>
</dbReference>
<reference evidence="9" key="1">
    <citation type="submission" date="2022-01" db="UniProtKB">
        <authorList>
            <consortium name="EnsemblMetazoa"/>
        </authorList>
    </citation>
    <scope>IDENTIFICATION</scope>
</reference>
<dbReference type="GO" id="GO:0007094">
    <property type="term" value="P:mitotic spindle assembly checkpoint signaling"/>
    <property type="evidence" value="ECO:0007669"/>
    <property type="project" value="TreeGrafter"/>
</dbReference>
<dbReference type="EnsemblMetazoa" id="XM_024230357.1">
    <property type="protein sequence ID" value="XP_024086125.1"/>
    <property type="gene ID" value="LOC106665446"/>
</dbReference>
<evidence type="ECO:0000256" key="4">
    <source>
        <dbReference type="ARBA" id="ARBA00022777"/>
    </source>
</evidence>
<feature type="compositionally biased region" description="Basic and acidic residues" evidence="7">
    <location>
        <begin position="409"/>
        <end position="430"/>
    </location>
</feature>
<dbReference type="GO" id="GO:0005524">
    <property type="term" value="F:ATP binding"/>
    <property type="evidence" value="ECO:0007669"/>
    <property type="project" value="UniProtKB-UniRule"/>
</dbReference>
<dbReference type="InterPro" id="IPR017441">
    <property type="entry name" value="Protein_kinase_ATP_BS"/>
</dbReference>
<dbReference type="GO" id="GO:0007059">
    <property type="term" value="P:chromosome segregation"/>
    <property type="evidence" value="ECO:0007669"/>
    <property type="project" value="TreeGrafter"/>
</dbReference>
<dbReference type="PROSITE" id="PS00107">
    <property type="entry name" value="PROTEIN_KINASE_ATP"/>
    <property type="match status" value="1"/>
</dbReference>
<feature type="compositionally biased region" description="Polar residues" evidence="7">
    <location>
        <begin position="445"/>
        <end position="456"/>
    </location>
</feature>
<dbReference type="GO" id="GO:0004712">
    <property type="term" value="F:protein serine/threonine/tyrosine kinase activity"/>
    <property type="evidence" value="ECO:0007669"/>
    <property type="project" value="TreeGrafter"/>
</dbReference>
<dbReference type="InterPro" id="IPR011009">
    <property type="entry name" value="Kinase-like_dom_sf"/>
</dbReference>
<evidence type="ECO:0000256" key="3">
    <source>
        <dbReference type="ARBA" id="ARBA00022741"/>
    </source>
</evidence>
<dbReference type="SMART" id="SM00220">
    <property type="entry name" value="S_TKc"/>
    <property type="match status" value="1"/>
</dbReference>
<dbReference type="KEGG" id="clec:106665446"/>
<dbReference type="AlphaFoldDB" id="A0A8I6SQ41"/>
<keyword evidence="2" id="KW-0808">Transferase</keyword>
<evidence type="ECO:0000313" key="10">
    <source>
        <dbReference type="Proteomes" id="UP000494040"/>
    </source>
</evidence>
<dbReference type="Gene3D" id="1.10.510.10">
    <property type="entry name" value="Transferase(Phosphotransferase) domain 1"/>
    <property type="match status" value="1"/>
</dbReference>
<evidence type="ECO:0000259" key="8">
    <source>
        <dbReference type="PROSITE" id="PS50011"/>
    </source>
</evidence>
<dbReference type="PROSITE" id="PS00108">
    <property type="entry name" value="PROTEIN_KINASE_ST"/>
    <property type="match status" value="1"/>
</dbReference>
<keyword evidence="3 6" id="KW-0547">Nucleotide-binding</keyword>
<dbReference type="PANTHER" id="PTHR22974">
    <property type="entry name" value="MIXED LINEAGE PROTEIN KINASE"/>
    <property type="match status" value="1"/>
</dbReference>
<evidence type="ECO:0000256" key="1">
    <source>
        <dbReference type="ARBA" id="ARBA00022527"/>
    </source>
</evidence>
<proteinExistence type="predicted"/>
<dbReference type="Gene3D" id="3.30.200.20">
    <property type="entry name" value="Phosphorylase Kinase, domain 1"/>
    <property type="match status" value="1"/>
</dbReference>
<evidence type="ECO:0000256" key="2">
    <source>
        <dbReference type="ARBA" id="ARBA00022679"/>
    </source>
</evidence>
<keyword evidence="4" id="KW-0418">Kinase</keyword>
<keyword evidence="1" id="KW-0723">Serine/threonine-protein kinase</keyword>
<feature type="binding site" evidence="6">
    <location>
        <position position="566"/>
    </location>
    <ligand>
        <name>ATP</name>
        <dbReference type="ChEBI" id="CHEBI:30616"/>
    </ligand>
</feature>
<dbReference type="GeneID" id="106665446"/>
<accession>A0A8I6SQ41</accession>
<evidence type="ECO:0000256" key="6">
    <source>
        <dbReference type="PROSITE-ProRule" id="PRU10141"/>
    </source>
</evidence>
<dbReference type="GO" id="GO:0000776">
    <property type="term" value="C:kinetochore"/>
    <property type="evidence" value="ECO:0007669"/>
    <property type="project" value="TreeGrafter"/>
</dbReference>
<dbReference type="OrthoDB" id="20524at2759"/>
<dbReference type="GO" id="GO:0033316">
    <property type="term" value="P:meiotic spindle assembly checkpoint signaling"/>
    <property type="evidence" value="ECO:0007669"/>
    <property type="project" value="TreeGrafter"/>
</dbReference>
<dbReference type="Pfam" id="PF00069">
    <property type="entry name" value="Pkinase"/>
    <property type="match status" value="1"/>
</dbReference>
<keyword evidence="10" id="KW-1185">Reference proteome</keyword>
<protein>
    <recommendedName>
        <fullName evidence="8">Protein kinase domain-containing protein</fullName>
    </recommendedName>
</protein>
<evidence type="ECO:0000256" key="5">
    <source>
        <dbReference type="ARBA" id="ARBA00022840"/>
    </source>
</evidence>
<dbReference type="InterPro" id="IPR008271">
    <property type="entry name" value="Ser/Thr_kinase_AS"/>
</dbReference>
<dbReference type="GO" id="GO:0005634">
    <property type="term" value="C:nucleus"/>
    <property type="evidence" value="ECO:0007669"/>
    <property type="project" value="TreeGrafter"/>
</dbReference>
<dbReference type="RefSeq" id="XP_024086125.1">
    <property type="nucleotide sequence ID" value="XM_024230357.1"/>
</dbReference>
<evidence type="ECO:0000313" key="9">
    <source>
        <dbReference type="EnsemblMetazoa" id="XP_024086125.1"/>
    </source>
</evidence>
<feature type="domain" description="Protein kinase" evidence="8">
    <location>
        <begin position="538"/>
        <end position="810"/>
    </location>
</feature>
<name>A0A8I6SQ41_CIMLE</name>
<dbReference type="CTD" id="42126"/>
<keyword evidence="5 6" id="KW-0067">ATP-binding</keyword>
<organism evidence="9 10">
    <name type="scientific">Cimex lectularius</name>
    <name type="common">Bed bug</name>
    <name type="synonym">Acanthia lectularia</name>
    <dbReference type="NCBI Taxonomy" id="79782"/>
    <lineage>
        <taxon>Eukaryota</taxon>
        <taxon>Metazoa</taxon>
        <taxon>Ecdysozoa</taxon>
        <taxon>Arthropoda</taxon>
        <taxon>Hexapoda</taxon>
        <taxon>Insecta</taxon>
        <taxon>Pterygota</taxon>
        <taxon>Neoptera</taxon>
        <taxon>Paraneoptera</taxon>
        <taxon>Hemiptera</taxon>
        <taxon>Heteroptera</taxon>
        <taxon>Panheteroptera</taxon>
        <taxon>Cimicomorpha</taxon>
        <taxon>Cimicidae</taxon>
        <taxon>Cimex</taxon>
    </lineage>
</organism>